<sequence>MSTMHAVRAHTRGGPEQLVYEESSCPEPGRGEALVAVRAASITAGELTWPATWTDSLDGSGRDRTPTIPSHEMSGVVAGLGPGVTTPVVGDAVYGLIPFVHDGAAAEYVSVPADILAAKPKTLDHTEAAAVPLAALTVWQALVDHAALEPGQQVLVQGGAGGVGSFAVQIAAALGARVTATASTRDLDFVAHLGADEVIDYTTQRFEDHVRDADVVIDLVGGETQTRSWNVLRPGGVLVGIAAPPDPEQAAARGARGVFFIVEPHRDQLEKITELIDGGKLRPMVDRVVPLPRTRAAYETLEKEHPRGKVVIDIAP</sequence>
<dbReference type="PANTHER" id="PTHR11695">
    <property type="entry name" value="ALCOHOL DEHYDROGENASE RELATED"/>
    <property type="match status" value="1"/>
</dbReference>
<dbReference type="Gene3D" id="3.40.50.720">
    <property type="entry name" value="NAD(P)-binding Rossmann-like Domain"/>
    <property type="match status" value="1"/>
</dbReference>
<dbReference type="InterPro" id="IPR011032">
    <property type="entry name" value="GroES-like_sf"/>
</dbReference>
<dbReference type="Pfam" id="PF08240">
    <property type="entry name" value="ADH_N"/>
    <property type="match status" value="1"/>
</dbReference>
<dbReference type="SUPFAM" id="SSF50129">
    <property type="entry name" value="GroES-like"/>
    <property type="match status" value="1"/>
</dbReference>
<reference evidence="3 4" key="1">
    <citation type="submission" date="2018-08" db="EMBL/GenBank/DDBJ databases">
        <title>Streptomyces NEAU-D10 sp. nov., a novel Actinomycete isolated from soil.</title>
        <authorList>
            <person name="Jin L."/>
        </authorList>
    </citation>
    <scope>NUCLEOTIDE SEQUENCE [LARGE SCALE GENOMIC DNA]</scope>
    <source>
        <strain evidence="3 4">NEAU-D10</strain>
    </source>
</reference>
<feature type="domain" description="Enoyl reductase (ER)" evidence="2">
    <location>
        <begin position="13"/>
        <end position="312"/>
    </location>
</feature>
<dbReference type="CDD" id="cd05289">
    <property type="entry name" value="MDR_like_2"/>
    <property type="match status" value="1"/>
</dbReference>
<dbReference type="Proteomes" id="UP000262477">
    <property type="component" value="Unassembled WGS sequence"/>
</dbReference>
<name>A0A371Q3K6_STRIH</name>
<dbReference type="SMART" id="SM00829">
    <property type="entry name" value="PKS_ER"/>
    <property type="match status" value="1"/>
</dbReference>
<dbReference type="EMBL" id="QUAC01000127">
    <property type="protein sequence ID" value="REK89305.1"/>
    <property type="molecule type" value="Genomic_DNA"/>
</dbReference>
<dbReference type="InterPro" id="IPR020843">
    <property type="entry name" value="ER"/>
</dbReference>
<dbReference type="GO" id="GO:0016491">
    <property type="term" value="F:oxidoreductase activity"/>
    <property type="evidence" value="ECO:0007669"/>
    <property type="project" value="InterPro"/>
</dbReference>
<dbReference type="OrthoDB" id="3727682at2"/>
<accession>A0A371Q3K6</accession>
<protein>
    <submittedName>
        <fullName evidence="3">NADP-dependent oxidoreductase</fullName>
    </submittedName>
</protein>
<evidence type="ECO:0000313" key="3">
    <source>
        <dbReference type="EMBL" id="REK89305.1"/>
    </source>
</evidence>
<dbReference type="AlphaFoldDB" id="A0A371Q3K6"/>
<dbReference type="InterPro" id="IPR036291">
    <property type="entry name" value="NAD(P)-bd_dom_sf"/>
</dbReference>
<dbReference type="Gene3D" id="3.90.180.10">
    <property type="entry name" value="Medium-chain alcohol dehydrogenases, catalytic domain"/>
    <property type="match status" value="1"/>
</dbReference>
<dbReference type="InterPro" id="IPR050700">
    <property type="entry name" value="YIM1/Zinc_Alcohol_DH_Fams"/>
</dbReference>
<dbReference type="InterPro" id="IPR013154">
    <property type="entry name" value="ADH-like_N"/>
</dbReference>
<dbReference type="PANTHER" id="PTHR11695:SF294">
    <property type="entry name" value="RETICULON-4-INTERACTING PROTEIN 1, MITOCHONDRIAL"/>
    <property type="match status" value="1"/>
</dbReference>
<feature type="region of interest" description="Disordered" evidence="1">
    <location>
        <begin position="53"/>
        <end position="74"/>
    </location>
</feature>
<evidence type="ECO:0000256" key="1">
    <source>
        <dbReference type="SAM" id="MobiDB-lite"/>
    </source>
</evidence>
<dbReference type="SUPFAM" id="SSF51735">
    <property type="entry name" value="NAD(P)-binding Rossmann-fold domains"/>
    <property type="match status" value="1"/>
</dbReference>
<gene>
    <name evidence="3" type="ORF">DY245_16160</name>
</gene>
<comment type="caution">
    <text evidence="3">The sequence shown here is derived from an EMBL/GenBank/DDBJ whole genome shotgun (WGS) entry which is preliminary data.</text>
</comment>
<proteinExistence type="predicted"/>
<keyword evidence="4" id="KW-1185">Reference proteome</keyword>
<evidence type="ECO:0000259" key="2">
    <source>
        <dbReference type="SMART" id="SM00829"/>
    </source>
</evidence>
<organism evidence="3 4">
    <name type="scientific">Streptomyces inhibens</name>
    <dbReference type="NCBI Taxonomy" id="2293571"/>
    <lineage>
        <taxon>Bacteria</taxon>
        <taxon>Bacillati</taxon>
        <taxon>Actinomycetota</taxon>
        <taxon>Actinomycetes</taxon>
        <taxon>Kitasatosporales</taxon>
        <taxon>Streptomycetaceae</taxon>
        <taxon>Streptomyces</taxon>
    </lineage>
</organism>
<dbReference type="Pfam" id="PF13602">
    <property type="entry name" value="ADH_zinc_N_2"/>
    <property type="match status" value="1"/>
</dbReference>
<evidence type="ECO:0000313" key="4">
    <source>
        <dbReference type="Proteomes" id="UP000262477"/>
    </source>
</evidence>
<dbReference type="RefSeq" id="WP_128507941.1">
    <property type="nucleotide sequence ID" value="NZ_QUAC01000127.1"/>
</dbReference>